<dbReference type="GO" id="GO:0009389">
    <property type="term" value="F:dimethyl sulfoxide reductase activity"/>
    <property type="evidence" value="ECO:0007669"/>
    <property type="project" value="TreeGrafter"/>
</dbReference>
<gene>
    <name evidence="2" type="primary">dmsC_3</name>
    <name evidence="2" type="ORF">C4A13_02820</name>
</gene>
<keyword evidence="1" id="KW-0472">Membrane</keyword>
<organism evidence="2 3">
    <name type="scientific">Escherichia marmotae</name>
    <dbReference type="NCBI Taxonomy" id="1499973"/>
    <lineage>
        <taxon>Bacteria</taxon>
        <taxon>Pseudomonadati</taxon>
        <taxon>Pseudomonadota</taxon>
        <taxon>Gammaproteobacteria</taxon>
        <taxon>Enterobacterales</taxon>
        <taxon>Enterobacteriaceae</taxon>
        <taxon>Escherichia</taxon>
    </lineage>
</organism>
<name>A0A370V0D0_9ESCH</name>
<dbReference type="PANTHER" id="PTHR38095:SF3">
    <property type="entry name" value="ANAEROBIC DIMETHYL SULFOXIDE REDUCTASE, SUBUNIT C"/>
    <property type="match status" value="1"/>
</dbReference>
<sequence length="275" mass="29932">MHELPLVFFTVLMQAVAGSFILLWLIKLIPAAQLQTSGQQFSLAIFSLWPLLALAGLAALTHLGQPLRALNVLFGLKHLSPMSLEIVMVLIFSLLGLSTSFLLLKKVKGAPLLLCAVLAALAAIGVLFAIANVYFLPTVSLWSTPWTVINFVFSGILSGSLLSALLLYAFRNRNGSSTSFIYIMKPIWGAVLFLFILFSCGYLFALNGEVSAIPVWLKAIQVIRILLLASAFLCCLLMNLSTQITGKLAAVTTAVIIAELLGRVFFYELILLQQL</sequence>
<keyword evidence="1" id="KW-0812">Transmembrane</keyword>
<dbReference type="GO" id="GO:0009390">
    <property type="term" value="C:dimethyl sulfoxide reductase complex"/>
    <property type="evidence" value="ECO:0007669"/>
    <property type="project" value="TreeGrafter"/>
</dbReference>
<dbReference type="InterPro" id="IPR007059">
    <property type="entry name" value="DmsC"/>
</dbReference>
<feature type="transmembrane region" description="Helical" evidence="1">
    <location>
        <begin position="41"/>
        <end position="63"/>
    </location>
</feature>
<feature type="transmembrane region" description="Helical" evidence="1">
    <location>
        <begin position="182"/>
        <end position="204"/>
    </location>
</feature>
<dbReference type="AlphaFoldDB" id="A0A370V0D0"/>
<evidence type="ECO:0000313" key="3">
    <source>
        <dbReference type="Proteomes" id="UP000254454"/>
    </source>
</evidence>
<feature type="transmembrane region" description="Helical" evidence="1">
    <location>
        <begin position="83"/>
        <end position="104"/>
    </location>
</feature>
<feature type="transmembrane region" description="Helical" evidence="1">
    <location>
        <begin position="148"/>
        <end position="170"/>
    </location>
</feature>
<feature type="transmembrane region" description="Helical" evidence="1">
    <location>
        <begin position="111"/>
        <end position="136"/>
    </location>
</feature>
<evidence type="ECO:0000313" key="2">
    <source>
        <dbReference type="EMBL" id="RDR20643.1"/>
    </source>
</evidence>
<dbReference type="RefSeq" id="WP_033550846.1">
    <property type="nucleotide sequence ID" value="NZ_JAINEF010000029.1"/>
</dbReference>
<feature type="transmembrane region" description="Helical" evidence="1">
    <location>
        <begin position="6"/>
        <end position="29"/>
    </location>
</feature>
<keyword evidence="1" id="KW-1133">Transmembrane helix</keyword>
<dbReference type="GO" id="GO:0019645">
    <property type="term" value="P:anaerobic electron transport chain"/>
    <property type="evidence" value="ECO:0007669"/>
    <property type="project" value="InterPro"/>
</dbReference>
<dbReference type="EMBL" id="QONO01000290">
    <property type="protein sequence ID" value="RDR20643.1"/>
    <property type="molecule type" value="Genomic_DNA"/>
</dbReference>
<proteinExistence type="predicted"/>
<protein>
    <submittedName>
        <fullName evidence="2">Anaerobic dimethyl sulfoxide reductase chain C</fullName>
    </submittedName>
</protein>
<reference evidence="2 3" key="1">
    <citation type="submission" date="2018-06" db="EMBL/GenBank/DDBJ databases">
        <title>Recombination Drives Gene Content and Phenotype Evolution in Wild Type E. coli Strains.</title>
        <authorList>
            <person name="Field C.M."/>
            <person name="Silander O.K."/>
            <person name="Van Nimwegen E."/>
        </authorList>
    </citation>
    <scope>NUCLEOTIDE SEQUENCE [LARGE SCALE GENOMIC DNA]</scope>
    <source>
        <strain evidence="2 3">SC344</strain>
    </source>
</reference>
<dbReference type="Pfam" id="PF04976">
    <property type="entry name" value="DmsC"/>
    <property type="match status" value="1"/>
</dbReference>
<dbReference type="GO" id="GO:0005886">
    <property type="term" value="C:plasma membrane"/>
    <property type="evidence" value="ECO:0007669"/>
    <property type="project" value="TreeGrafter"/>
</dbReference>
<feature type="transmembrane region" description="Helical" evidence="1">
    <location>
        <begin position="248"/>
        <end position="266"/>
    </location>
</feature>
<dbReference type="Proteomes" id="UP000254454">
    <property type="component" value="Unassembled WGS sequence"/>
</dbReference>
<dbReference type="PANTHER" id="PTHR38095">
    <property type="entry name" value="ANAEROBIC DIMETHYL SULFOXIDE REDUCTASE CHAIN YNFH"/>
    <property type="match status" value="1"/>
</dbReference>
<accession>A0A370V0D0</accession>
<feature type="transmembrane region" description="Helical" evidence="1">
    <location>
        <begin position="216"/>
        <end position="236"/>
    </location>
</feature>
<evidence type="ECO:0000256" key="1">
    <source>
        <dbReference type="SAM" id="Phobius"/>
    </source>
</evidence>
<comment type="caution">
    <text evidence="2">The sequence shown here is derived from an EMBL/GenBank/DDBJ whole genome shotgun (WGS) entry which is preliminary data.</text>
</comment>